<evidence type="ECO:0000256" key="2">
    <source>
        <dbReference type="RuleBase" id="RU003707"/>
    </source>
</evidence>
<name>A0ABT1Q0J4_9ACTN</name>
<dbReference type="PANTHER" id="PTHR43149:SF1">
    <property type="entry name" value="DELTA(3,5)-DELTA(2,4)-DIENOYL-COA ISOMERASE, MITOCHONDRIAL"/>
    <property type="match status" value="1"/>
</dbReference>
<evidence type="ECO:0000313" key="4">
    <source>
        <dbReference type="EMBL" id="MCQ4083394.1"/>
    </source>
</evidence>
<dbReference type="EMBL" id="JANFNG010000021">
    <property type="protein sequence ID" value="MCQ4083394.1"/>
    <property type="molecule type" value="Genomic_DNA"/>
</dbReference>
<proteinExistence type="inferred from homology"/>
<dbReference type="InterPro" id="IPR029045">
    <property type="entry name" value="ClpP/crotonase-like_dom_sf"/>
</dbReference>
<dbReference type="InterPro" id="IPR018376">
    <property type="entry name" value="Enoyl-CoA_hyd/isom_CS"/>
</dbReference>
<evidence type="ECO:0000256" key="1">
    <source>
        <dbReference type="ARBA" id="ARBA00005254"/>
    </source>
</evidence>
<dbReference type="InterPro" id="IPR045002">
    <property type="entry name" value="Ech1-like"/>
</dbReference>
<organism evidence="4 5">
    <name type="scientific">Streptomyces humicola</name>
    <dbReference type="NCBI Taxonomy" id="2953240"/>
    <lineage>
        <taxon>Bacteria</taxon>
        <taxon>Bacillati</taxon>
        <taxon>Actinomycetota</taxon>
        <taxon>Actinomycetes</taxon>
        <taxon>Kitasatosporales</taxon>
        <taxon>Streptomycetaceae</taxon>
        <taxon>Streptomyces</taxon>
    </lineage>
</organism>
<sequence length="283" mass="29760">MSDPTAARTAHTDAGPGPLLDRDGVRLTVHDADDGHDGATVATVTLCNAAKRNAQSPAMWRALAEAGRLLPGTTRVVVLRAEGVSFSAGLDRQAFTPEGFEGEPSFIDLARGSDAELDSTIAEYQEAFTWWRRNDVVSIAAVQGHAIGAGFQLALACDLRVCADDAQFAMRETSLGLVPDLTGTKPLVELVGYAQALEICATGRFVHADEAGRTGLANAVVARDELDDAVGDLVAALLAAPRDAVVETKALLRGAASRGYEEQRAAERAAQARRLRDLAGVGE</sequence>
<gene>
    <name evidence="4" type="ORF">NGB36_23010</name>
</gene>
<evidence type="ECO:0000313" key="5">
    <source>
        <dbReference type="Proteomes" id="UP001057702"/>
    </source>
</evidence>
<dbReference type="CDD" id="cd06558">
    <property type="entry name" value="crotonase-like"/>
    <property type="match status" value="1"/>
</dbReference>
<dbReference type="Proteomes" id="UP001057702">
    <property type="component" value="Unassembled WGS sequence"/>
</dbReference>
<dbReference type="PROSITE" id="PS00166">
    <property type="entry name" value="ENOYL_COA_HYDRATASE"/>
    <property type="match status" value="1"/>
</dbReference>
<dbReference type="Pfam" id="PF00378">
    <property type="entry name" value="ECH_1"/>
    <property type="match status" value="1"/>
</dbReference>
<feature type="region of interest" description="Disordered" evidence="3">
    <location>
        <begin position="1"/>
        <end position="23"/>
    </location>
</feature>
<dbReference type="Gene3D" id="3.90.226.10">
    <property type="entry name" value="2-enoyl-CoA Hydratase, Chain A, domain 1"/>
    <property type="match status" value="1"/>
</dbReference>
<dbReference type="RefSeq" id="WP_255922347.1">
    <property type="nucleotide sequence ID" value="NZ_JANFNG010000021.1"/>
</dbReference>
<evidence type="ECO:0000256" key="3">
    <source>
        <dbReference type="SAM" id="MobiDB-lite"/>
    </source>
</evidence>
<accession>A0ABT1Q0J4</accession>
<dbReference type="InterPro" id="IPR001753">
    <property type="entry name" value="Enoyl-CoA_hydra/iso"/>
</dbReference>
<reference evidence="4" key="1">
    <citation type="submission" date="2022-06" db="EMBL/GenBank/DDBJ databases">
        <title>Draft genome sequence of Streptomyces sp. RB6PN25 isolated from peat swamp forest in Thailand.</title>
        <authorList>
            <person name="Duangmal K."/>
            <person name="Klaysubun C."/>
        </authorList>
    </citation>
    <scope>NUCLEOTIDE SEQUENCE</scope>
    <source>
        <strain evidence="4">RB6PN25</strain>
    </source>
</reference>
<dbReference type="PANTHER" id="PTHR43149">
    <property type="entry name" value="ENOYL-COA HYDRATASE"/>
    <property type="match status" value="1"/>
</dbReference>
<comment type="similarity">
    <text evidence="1 2">Belongs to the enoyl-CoA hydratase/isomerase family.</text>
</comment>
<protein>
    <submittedName>
        <fullName evidence="4">Enoyl-CoA hydratase/isomerase family protein</fullName>
    </submittedName>
</protein>
<dbReference type="SUPFAM" id="SSF52096">
    <property type="entry name" value="ClpP/crotonase"/>
    <property type="match status" value="1"/>
</dbReference>
<keyword evidence="5" id="KW-1185">Reference proteome</keyword>
<comment type="caution">
    <text evidence="4">The sequence shown here is derived from an EMBL/GenBank/DDBJ whole genome shotgun (WGS) entry which is preliminary data.</text>
</comment>